<dbReference type="Proteomes" id="UP000031668">
    <property type="component" value="Unassembled WGS sequence"/>
</dbReference>
<evidence type="ECO:0000256" key="1">
    <source>
        <dbReference type="SAM" id="SignalP"/>
    </source>
</evidence>
<gene>
    <name evidence="2" type="ORF">RF11_13975</name>
</gene>
<protein>
    <recommendedName>
        <fullName evidence="4">WAP domain-containing protein</fullName>
    </recommendedName>
</protein>
<dbReference type="OMA" id="RCTKSEC"/>
<keyword evidence="1" id="KW-0732">Signal</keyword>
<keyword evidence="3" id="KW-1185">Reference proteome</keyword>
<organism evidence="2 3">
    <name type="scientific">Thelohanellus kitauei</name>
    <name type="common">Myxosporean</name>
    <dbReference type="NCBI Taxonomy" id="669202"/>
    <lineage>
        <taxon>Eukaryota</taxon>
        <taxon>Metazoa</taxon>
        <taxon>Cnidaria</taxon>
        <taxon>Myxozoa</taxon>
        <taxon>Myxosporea</taxon>
        <taxon>Bivalvulida</taxon>
        <taxon>Platysporina</taxon>
        <taxon>Myxobolidae</taxon>
        <taxon>Thelohanellus</taxon>
    </lineage>
</organism>
<accession>A0A0C2MH66</accession>
<evidence type="ECO:0000313" key="3">
    <source>
        <dbReference type="Proteomes" id="UP000031668"/>
    </source>
</evidence>
<dbReference type="OrthoDB" id="10350266at2759"/>
<comment type="caution">
    <text evidence="2">The sequence shown here is derived from an EMBL/GenBank/DDBJ whole genome shotgun (WGS) entry which is preliminary data.</text>
</comment>
<evidence type="ECO:0000313" key="2">
    <source>
        <dbReference type="EMBL" id="KII61001.1"/>
    </source>
</evidence>
<feature type="chain" id="PRO_5002152360" description="WAP domain-containing protein" evidence="1">
    <location>
        <begin position="20"/>
        <end position="124"/>
    </location>
</feature>
<dbReference type="AlphaFoldDB" id="A0A0C2MH66"/>
<dbReference type="EMBL" id="JWZT01005390">
    <property type="protein sequence ID" value="KII61001.1"/>
    <property type="molecule type" value="Genomic_DNA"/>
</dbReference>
<proteinExistence type="predicted"/>
<reference evidence="2 3" key="1">
    <citation type="journal article" date="2014" name="Genome Biol. Evol.">
        <title>The genome of the myxosporean Thelohanellus kitauei shows adaptations to nutrient acquisition within its fish host.</title>
        <authorList>
            <person name="Yang Y."/>
            <person name="Xiong J."/>
            <person name="Zhou Z."/>
            <person name="Huo F."/>
            <person name="Miao W."/>
            <person name="Ran C."/>
            <person name="Liu Y."/>
            <person name="Zhang J."/>
            <person name="Feng J."/>
            <person name="Wang M."/>
            <person name="Wang M."/>
            <person name="Wang L."/>
            <person name="Yao B."/>
        </authorList>
    </citation>
    <scope>NUCLEOTIDE SEQUENCE [LARGE SCALE GENOMIC DNA]</scope>
    <source>
        <strain evidence="2">Wuqing</strain>
    </source>
</reference>
<sequence>MTLDLFFYIVLSIICPANPKPSECIGKRCIYPECDGTDSLSMCYKVGEPCPPKHESVSEDLICGAMNMQCCRSICDGSGTMCFLKTQNCPPGYGDTVGNWSCPLPEYRCCSKNPDTIEEDKTKS</sequence>
<evidence type="ECO:0008006" key="4">
    <source>
        <dbReference type="Google" id="ProtNLM"/>
    </source>
</evidence>
<name>A0A0C2MH66_THEKT</name>
<feature type="signal peptide" evidence="1">
    <location>
        <begin position="1"/>
        <end position="19"/>
    </location>
</feature>